<organism evidence="2">
    <name type="scientific">bioreactor metagenome</name>
    <dbReference type="NCBI Taxonomy" id="1076179"/>
    <lineage>
        <taxon>unclassified sequences</taxon>
        <taxon>metagenomes</taxon>
        <taxon>ecological metagenomes</taxon>
    </lineage>
</organism>
<dbReference type="AlphaFoldDB" id="A0A645E263"/>
<name>A0A645E263_9ZZZZ</name>
<gene>
    <name evidence="2" type="ORF">SDC9_141820</name>
</gene>
<comment type="caution">
    <text evidence="2">The sequence shown here is derived from an EMBL/GenBank/DDBJ whole genome shotgun (WGS) entry which is preliminary data.</text>
</comment>
<proteinExistence type="predicted"/>
<sequence>MHLGEGDDIPDGVRTGHEHHQPVQAVGQAAVGRSAVLKGVNQMTEAGLRVLLGEAKGAEDRSLHLRSVNADGAAAQLGAVEHDVVGLGAAAALIRLQLVHVLVHGRGKGVVLGHEAVFLLGILKHGKLGDP</sequence>
<evidence type="ECO:0000256" key="1">
    <source>
        <dbReference type="SAM" id="MobiDB-lite"/>
    </source>
</evidence>
<dbReference type="EMBL" id="VSSQ01041267">
    <property type="protein sequence ID" value="MPM94672.1"/>
    <property type="molecule type" value="Genomic_DNA"/>
</dbReference>
<protein>
    <submittedName>
        <fullName evidence="2">Uncharacterized protein</fullName>
    </submittedName>
</protein>
<feature type="compositionally biased region" description="Acidic residues" evidence="1">
    <location>
        <begin position="1"/>
        <end position="10"/>
    </location>
</feature>
<accession>A0A645E263</accession>
<evidence type="ECO:0000313" key="2">
    <source>
        <dbReference type="EMBL" id="MPM94672.1"/>
    </source>
</evidence>
<feature type="region of interest" description="Disordered" evidence="1">
    <location>
        <begin position="1"/>
        <end position="21"/>
    </location>
</feature>
<reference evidence="2" key="1">
    <citation type="submission" date="2019-08" db="EMBL/GenBank/DDBJ databases">
        <authorList>
            <person name="Kucharzyk K."/>
            <person name="Murdoch R.W."/>
            <person name="Higgins S."/>
            <person name="Loffler F."/>
        </authorList>
    </citation>
    <scope>NUCLEOTIDE SEQUENCE</scope>
</reference>